<dbReference type="InterPro" id="IPR000182">
    <property type="entry name" value="GNAT_dom"/>
</dbReference>
<dbReference type="Gene3D" id="3.40.630.30">
    <property type="match status" value="1"/>
</dbReference>
<dbReference type="PROSITE" id="PS51186">
    <property type="entry name" value="GNAT"/>
    <property type="match status" value="1"/>
</dbReference>
<dbReference type="Pfam" id="PF00583">
    <property type="entry name" value="Acetyltransf_1"/>
    <property type="match status" value="1"/>
</dbReference>
<dbReference type="AlphaFoldDB" id="A0A927IFP6"/>
<accession>A0A927IFP6</accession>
<organism evidence="2 3">
    <name type="scientific">Pelagicoccus enzymogenes</name>
    <dbReference type="NCBI Taxonomy" id="2773457"/>
    <lineage>
        <taxon>Bacteria</taxon>
        <taxon>Pseudomonadati</taxon>
        <taxon>Verrucomicrobiota</taxon>
        <taxon>Opitutia</taxon>
        <taxon>Puniceicoccales</taxon>
        <taxon>Pelagicoccaceae</taxon>
        <taxon>Pelagicoccus</taxon>
    </lineage>
</organism>
<comment type="caution">
    <text evidence="2">The sequence shown here is derived from an EMBL/GenBank/DDBJ whole genome shotgun (WGS) entry which is preliminary data.</text>
</comment>
<name>A0A927IFP6_9BACT</name>
<evidence type="ECO:0000313" key="2">
    <source>
        <dbReference type="EMBL" id="MBD5778321.1"/>
    </source>
</evidence>
<keyword evidence="3" id="KW-1185">Reference proteome</keyword>
<sequence length="201" mass="22728">MDTSGISVKTVSGSEVGPYVPDLALLRMEVFREYPYLYEGSLDYESEYLLSYAESQRSVFALAFDGDKVVGVSTGLPLADADGEFAEPFLKSGYAIEQVFYFGESVLRRGYRGLGIGSRFMKERERHARALGGFDYCAFCAVRRAEDDPRRPPDYADLSAFWKKYGFVEQPDLEASFSWKEIGESEESSKPMRFWLKRIGG</sequence>
<dbReference type="CDD" id="cd04301">
    <property type="entry name" value="NAT_SF"/>
    <property type="match status" value="1"/>
</dbReference>
<dbReference type="SUPFAM" id="SSF55729">
    <property type="entry name" value="Acyl-CoA N-acyltransferases (Nat)"/>
    <property type="match status" value="1"/>
</dbReference>
<dbReference type="Proteomes" id="UP000622317">
    <property type="component" value="Unassembled WGS sequence"/>
</dbReference>
<protein>
    <submittedName>
        <fullName evidence="2">GNAT family N-acetyltransferase</fullName>
    </submittedName>
</protein>
<reference evidence="2" key="1">
    <citation type="submission" date="2020-09" db="EMBL/GenBank/DDBJ databases">
        <title>Pelagicoccus enzymogenes sp. nov. with an EPS production, isolated from marine sediment.</title>
        <authorList>
            <person name="Feng X."/>
        </authorList>
    </citation>
    <scope>NUCLEOTIDE SEQUENCE</scope>
    <source>
        <strain evidence="2">NFK12</strain>
    </source>
</reference>
<dbReference type="InterPro" id="IPR016181">
    <property type="entry name" value="Acyl_CoA_acyltransferase"/>
</dbReference>
<evidence type="ECO:0000259" key="1">
    <source>
        <dbReference type="PROSITE" id="PS51186"/>
    </source>
</evidence>
<feature type="domain" description="N-acetyltransferase" evidence="1">
    <location>
        <begin position="21"/>
        <end position="197"/>
    </location>
</feature>
<proteinExistence type="predicted"/>
<dbReference type="GO" id="GO:0016747">
    <property type="term" value="F:acyltransferase activity, transferring groups other than amino-acyl groups"/>
    <property type="evidence" value="ECO:0007669"/>
    <property type="project" value="InterPro"/>
</dbReference>
<dbReference type="RefSeq" id="WP_191615455.1">
    <property type="nucleotide sequence ID" value="NZ_JACYFG010000004.1"/>
</dbReference>
<evidence type="ECO:0000313" key="3">
    <source>
        <dbReference type="Proteomes" id="UP000622317"/>
    </source>
</evidence>
<gene>
    <name evidence="2" type="ORF">IEN85_02285</name>
</gene>
<dbReference type="EMBL" id="JACYFG010000004">
    <property type="protein sequence ID" value="MBD5778321.1"/>
    <property type="molecule type" value="Genomic_DNA"/>
</dbReference>